<keyword evidence="8" id="KW-1185">Reference proteome</keyword>
<feature type="domain" description="RING-type" evidence="6">
    <location>
        <begin position="230"/>
        <end position="266"/>
    </location>
</feature>
<dbReference type="PROSITE" id="PS00518">
    <property type="entry name" value="ZF_RING_1"/>
    <property type="match status" value="1"/>
</dbReference>
<accession>A0ABR4FPY9</accession>
<dbReference type="EMBL" id="JBFTWV010000147">
    <property type="protein sequence ID" value="KAL2785333.1"/>
    <property type="molecule type" value="Genomic_DNA"/>
</dbReference>
<evidence type="ECO:0000256" key="4">
    <source>
        <dbReference type="PROSITE-ProRule" id="PRU00175"/>
    </source>
</evidence>
<dbReference type="InterPro" id="IPR013083">
    <property type="entry name" value="Znf_RING/FYVE/PHD"/>
</dbReference>
<comment type="caution">
    <text evidence="7">The sequence shown here is derived from an EMBL/GenBank/DDBJ whole genome shotgun (WGS) entry which is preliminary data.</text>
</comment>
<evidence type="ECO:0000256" key="1">
    <source>
        <dbReference type="ARBA" id="ARBA00022723"/>
    </source>
</evidence>
<name>A0ABR4FPY9_9EURO</name>
<dbReference type="PROSITE" id="PS50089">
    <property type="entry name" value="ZF_RING_2"/>
    <property type="match status" value="1"/>
</dbReference>
<evidence type="ECO:0000313" key="7">
    <source>
        <dbReference type="EMBL" id="KAL2785333.1"/>
    </source>
</evidence>
<evidence type="ECO:0000256" key="5">
    <source>
        <dbReference type="SAM" id="Coils"/>
    </source>
</evidence>
<proteinExistence type="predicted"/>
<dbReference type="Proteomes" id="UP001610563">
    <property type="component" value="Unassembled WGS sequence"/>
</dbReference>
<dbReference type="InterPro" id="IPR017907">
    <property type="entry name" value="Znf_RING_CS"/>
</dbReference>
<sequence>MAIYKFKPARWSKLLVERTKSEENTRALLKLLEQEVSRLGDTKEGSFQEAAHGRAALWEGHCRLLNRSKCLEEQLGLEERRLSVKRSELRAAHFRACEDRNNRQCPECRLVGDVDLTPCFQLVCRGCSQRHMRCTSPYIRTPTLGRSFSARASSLLDEISREVRMLQEGSWFTTSIWGKEYLDQNRHRLKENCEWLEQQLTNTRREYEKVIFVLSSAHSKATLDRRNRPCEGCLSIFREVYLAPCFHLVCRACYPDPGEELCKTCRAKHQDISALRPRGLPRLAI</sequence>
<keyword evidence="2 4" id="KW-0863">Zinc-finger</keyword>
<dbReference type="InterPro" id="IPR001841">
    <property type="entry name" value="Znf_RING"/>
</dbReference>
<dbReference type="SUPFAM" id="SSF57850">
    <property type="entry name" value="RING/U-box"/>
    <property type="match status" value="1"/>
</dbReference>
<reference evidence="7 8" key="1">
    <citation type="submission" date="2024-07" db="EMBL/GenBank/DDBJ databases">
        <title>Section-level genome sequencing and comparative genomics of Aspergillus sections Usti and Cavernicolus.</title>
        <authorList>
            <consortium name="Lawrence Berkeley National Laboratory"/>
            <person name="Nybo J.L."/>
            <person name="Vesth T.C."/>
            <person name="Theobald S."/>
            <person name="Frisvad J.C."/>
            <person name="Larsen T.O."/>
            <person name="Kjaerboelling I."/>
            <person name="Rothschild-Mancinelli K."/>
            <person name="Lyhne E.K."/>
            <person name="Kogle M.E."/>
            <person name="Barry K."/>
            <person name="Clum A."/>
            <person name="Na H."/>
            <person name="Ledsgaard L."/>
            <person name="Lin J."/>
            <person name="Lipzen A."/>
            <person name="Kuo A."/>
            <person name="Riley R."/>
            <person name="Mondo S."/>
            <person name="Labutti K."/>
            <person name="Haridas S."/>
            <person name="Pangalinan J."/>
            <person name="Salamov A.A."/>
            <person name="Simmons B.A."/>
            <person name="Magnuson J.K."/>
            <person name="Chen J."/>
            <person name="Drula E."/>
            <person name="Henrissat B."/>
            <person name="Wiebenga A."/>
            <person name="Lubbers R.J."/>
            <person name="Gomes A.C."/>
            <person name="Makela M.R."/>
            <person name="Stajich J."/>
            <person name="Grigoriev I.V."/>
            <person name="Mortensen U.H."/>
            <person name="De Vries R.P."/>
            <person name="Baker S.E."/>
            <person name="Andersen M.R."/>
        </authorList>
    </citation>
    <scope>NUCLEOTIDE SEQUENCE [LARGE SCALE GENOMIC DNA]</scope>
    <source>
        <strain evidence="7 8">CBS 209.92</strain>
    </source>
</reference>
<organism evidence="7 8">
    <name type="scientific">Aspergillus keveii</name>
    <dbReference type="NCBI Taxonomy" id="714993"/>
    <lineage>
        <taxon>Eukaryota</taxon>
        <taxon>Fungi</taxon>
        <taxon>Dikarya</taxon>
        <taxon>Ascomycota</taxon>
        <taxon>Pezizomycotina</taxon>
        <taxon>Eurotiomycetes</taxon>
        <taxon>Eurotiomycetidae</taxon>
        <taxon>Eurotiales</taxon>
        <taxon>Aspergillaceae</taxon>
        <taxon>Aspergillus</taxon>
        <taxon>Aspergillus subgen. Nidulantes</taxon>
    </lineage>
</organism>
<evidence type="ECO:0000256" key="2">
    <source>
        <dbReference type="ARBA" id="ARBA00022771"/>
    </source>
</evidence>
<keyword evidence="5" id="KW-0175">Coiled coil</keyword>
<dbReference type="Gene3D" id="3.30.40.10">
    <property type="entry name" value="Zinc/RING finger domain, C3HC4 (zinc finger)"/>
    <property type="match status" value="1"/>
</dbReference>
<evidence type="ECO:0000256" key="3">
    <source>
        <dbReference type="ARBA" id="ARBA00022833"/>
    </source>
</evidence>
<feature type="coiled-coil region" evidence="5">
    <location>
        <begin position="179"/>
        <end position="206"/>
    </location>
</feature>
<protein>
    <recommendedName>
        <fullName evidence="6">RING-type domain-containing protein</fullName>
    </recommendedName>
</protein>
<evidence type="ECO:0000259" key="6">
    <source>
        <dbReference type="PROSITE" id="PS50089"/>
    </source>
</evidence>
<keyword evidence="1" id="KW-0479">Metal-binding</keyword>
<gene>
    <name evidence="7" type="ORF">BJX66DRAFT_60927</name>
</gene>
<keyword evidence="3" id="KW-0862">Zinc</keyword>
<evidence type="ECO:0000313" key="8">
    <source>
        <dbReference type="Proteomes" id="UP001610563"/>
    </source>
</evidence>